<dbReference type="AlphaFoldDB" id="A0A1I7CEK9"/>
<evidence type="ECO:0008006" key="3">
    <source>
        <dbReference type="Google" id="ProtNLM"/>
    </source>
</evidence>
<proteinExistence type="predicted"/>
<organism evidence="1 2">
    <name type="scientific">Sedimentitalea nanhaiensis</name>
    <dbReference type="NCBI Taxonomy" id="999627"/>
    <lineage>
        <taxon>Bacteria</taxon>
        <taxon>Pseudomonadati</taxon>
        <taxon>Pseudomonadota</taxon>
        <taxon>Alphaproteobacteria</taxon>
        <taxon>Rhodobacterales</taxon>
        <taxon>Paracoccaceae</taxon>
        <taxon>Sedimentitalea</taxon>
    </lineage>
</organism>
<sequence length="371" mass="41006">MLDTSPALHSQISRNVIVRRTDLTQARVETADLPDTLPTGSCLLNIDGFALTANNITYGVAADMLGYWDFFPTDSATDGRIPVWGFATVVASTHADIARGTHVYGYLPMSTHLIVQPGQVTAYGFMDAAPHRAARAEIYNTYTFCRADPQWQPELEPLISLFRPLFTTSFLLDDLHRENKSFGAEQIIISSASSKTAIGLAFLLSQRAPEGVSVVGLTGAANRDFVQGLGCYDRVFCYHDIDDLPRAPAAYVDMAGNADLRRQVHEHFTDALYSSRAVGMTHWQDSSGLGGDLPGARPEFFFAPTYARDRIQALGRKQFQTRLNTAWTAFAERAQGWFTIVHDQGEEAVLARYHALLEGRIDPSQGYYLTL</sequence>
<name>A0A1I7CEK9_9RHOB</name>
<dbReference type="Proteomes" id="UP000182466">
    <property type="component" value="Unassembled WGS sequence"/>
</dbReference>
<dbReference type="Gene3D" id="3.90.180.10">
    <property type="entry name" value="Medium-chain alcohol dehydrogenases, catalytic domain"/>
    <property type="match status" value="1"/>
</dbReference>
<gene>
    <name evidence="1" type="ORF">SAMN05216236_11638</name>
</gene>
<dbReference type="RefSeq" id="WP_051372502.1">
    <property type="nucleotide sequence ID" value="NZ_FPAW01000016.1"/>
</dbReference>
<dbReference type="InterPro" id="IPR021276">
    <property type="entry name" value="DUF2855"/>
</dbReference>
<keyword evidence="2" id="KW-1185">Reference proteome</keyword>
<evidence type="ECO:0000313" key="2">
    <source>
        <dbReference type="Proteomes" id="UP000182466"/>
    </source>
</evidence>
<dbReference type="Pfam" id="PF11017">
    <property type="entry name" value="DUF2855"/>
    <property type="match status" value="1"/>
</dbReference>
<dbReference type="EMBL" id="FPAW01000016">
    <property type="protein sequence ID" value="SFT97831.1"/>
    <property type="molecule type" value="Genomic_DNA"/>
</dbReference>
<accession>A0A1I7CEK9</accession>
<dbReference type="STRING" id="999627.SAMN05216236_11638"/>
<reference evidence="1 2" key="1">
    <citation type="submission" date="2016-10" db="EMBL/GenBank/DDBJ databases">
        <authorList>
            <person name="de Groot N.N."/>
        </authorList>
    </citation>
    <scope>NUCLEOTIDE SEQUENCE [LARGE SCALE GENOMIC DNA]</scope>
    <source>
        <strain evidence="1 2">CGMCC 1.10959</strain>
    </source>
</reference>
<protein>
    <recommendedName>
        <fullName evidence="3">DUF2855 domain-containing protein</fullName>
    </recommendedName>
</protein>
<evidence type="ECO:0000313" key="1">
    <source>
        <dbReference type="EMBL" id="SFT97831.1"/>
    </source>
</evidence>
<dbReference type="eggNOG" id="COG2130">
    <property type="taxonomic scope" value="Bacteria"/>
</dbReference>